<dbReference type="InterPro" id="IPR014729">
    <property type="entry name" value="Rossmann-like_a/b/a_fold"/>
</dbReference>
<dbReference type="Gene3D" id="3.40.50.620">
    <property type="entry name" value="HUPs"/>
    <property type="match status" value="1"/>
</dbReference>
<dbReference type="InterPro" id="IPR006015">
    <property type="entry name" value="Universal_stress_UspA"/>
</dbReference>
<sequence length="117" mass="12451">MDHPDFPLGVNTEELNAMYKNQAERKANDVIQASEKKLDEYGCPRSRRKSVVVGGADASTKQVLLGQVKIHHPDTVACGSRGMGAMGRAVLGSVSDYLVHNAACSVVVVKPSDAGNE</sequence>
<dbReference type="EMBL" id="HBHP01005246">
    <property type="protein sequence ID" value="CAD9750522.1"/>
    <property type="molecule type" value="Transcribed_RNA"/>
</dbReference>
<dbReference type="Pfam" id="PF00582">
    <property type="entry name" value="Usp"/>
    <property type="match status" value="1"/>
</dbReference>
<dbReference type="InterPro" id="IPR006016">
    <property type="entry name" value="UspA"/>
</dbReference>
<reference evidence="2" key="1">
    <citation type="submission" date="2021-01" db="EMBL/GenBank/DDBJ databases">
        <authorList>
            <person name="Corre E."/>
            <person name="Pelletier E."/>
            <person name="Niang G."/>
            <person name="Scheremetjew M."/>
            <person name="Finn R."/>
            <person name="Kale V."/>
            <person name="Holt S."/>
            <person name="Cochrane G."/>
            <person name="Meng A."/>
            <person name="Brown T."/>
            <person name="Cohen L."/>
        </authorList>
    </citation>
    <scope>NUCLEOTIDE SEQUENCE</scope>
    <source>
        <strain evidence="2">CCMP622</strain>
    </source>
</reference>
<organism evidence="2">
    <name type="scientific">Lotharella oceanica</name>
    <dbReference type="NCBI Taxonomy" id="641309"/>
    <lineage>
        <taxon>Eukaryota</taxon>
        <taxon>Sar</taxon>
        <taxon>Rhizaria</taxon>
        <taxon>Cercozoa</taxon>
        <taxon>Chlorarachniophyceae</taxon>
        <taxon>Lotharella</taxon>
    </lineage>
</organism>
<dbReference type="PRINTS" id="PR01438">
    <property type="entry name" value="UNVRSLSTRESS"/>
</dbReference>
<dbReference type="PANTHER" id="PTHR46553:SF3">
    <property type="entry name" value="ADENINE NUCLEOTIDE ALPHA HYDROLASES-LIKE SUPERFAMILY PROTEIN"/>
    <property type="match status" value="1"/>
</dbReference>
<proteinExistence type="predicted"/>
<dbReference type="PANTHER" id="PTHR46553">
    <property type="entry name" value="ADENINE NUCLEOTIDE ALPHA HYDROLASES-LIKE SUPERFAMILY PROTEIN"/>
    <property type="match status" value="1"/>
</dbReference>
<gene>
    <name evidence="2" type="ORF">LSP00402_LOCUS3246</name>
</gene>
<name>A0A7S2TJ03_9EUKA</name>
<feature type="domain" description="UspA" evidence="1">
    <location>
        <begin position="43"/>
        <end position="110"/>
    </location>
</feature>
<protein>
    <recommendedName>
        <fullName evidence="1">UspA domain-containing protein</fullName>
    </recommendedName>
</protein>
<dbReference type="SUPFAM" id="SSF52402">
    <property type="entry name" value="Adenine nucleotide alpha hydrolases-like"/>
    <property type="match status" value="1"/>
</dbReference>
<accession>A0A7S2TJ03</accession>
<dbReference type="AlphaFoldDB" id="A0A7S2TJ03"/>
<evidence type="ECO:0000259" key="1">
    <source>
        <dbReference type="Pfam" id="PF00582"/>
    </source>
</evidence>
<evidence type="ECO:0000313" key="2">
    <source>
        <dbReference type="EMBL" id="CAD9750522.1"/>
    </source>
</evidence>